<reference evidence="1 2" key="1">
    <citation type="submission" date="2017-03" db="EMBL/GenBank/DDBJ databases">
        <title>Complete genome sequence of Candidatus 'Thiodictyon syntrophicum' sp. nov. strain Cad16T, a photolithoautotroph purple sulfur bacterium isolated from an alpine meromictic lake.</title>
        <authorList>
            <person name="Luedin S.M."/>
            <person name="Pothier J.F."/>
            <person name="Danza F."/>
            <person name="Storelli N."/>
            <person name="Wittwer M."/>
            <person name="Tonolla M."/>
        </authorList>
    </citation>
    <scope>NUCLEOTIDE SEQUENCE [LARGE SCALE GENOMIC DNA]</scope>
    <source>
        <strain evidence="1 2">Cad16T</strain>
    </source>
</reference>
<dbReference type="Proteomes" id="UP000232638">
    <property type="component" value="Chromosome"/>
</dbReference>
<dbReference type="Pfam" id="PF13711">
    <property type="entry name" value="DUF4160"/>
    <property type="match status" value="1"/>
</dbReference>
<dbReference type="InterPro" id="IPR025427">
    <property type="entry name" value="DUF4160"/>
</dbReference>
<dbReference type="RefSeq" id="WP_100919094.1">
    <property type="nucleotide sequence ID" value="NZ_CP020370.1"/>
</dbReference>
<evidence type="ECO:0008006" key="3">
    <source>
        <dbReference type="Google" id="ProtNLM"/>
    </source>
</evidence>
<evidence type="ECO:0000313" key="1">
    <source>
        <dbReference type="EMBL" id="AUB81320.1"/>
    </source>
</evidence>
<protein>
    <recommendedName>
        <fullName evidence="3">DUF4160 domain-containing protein</fullName>
    </recommendedName>
</protein>
<proteinExistence type="predicted"/>
<evidence type="ECO:0000313" key="2">
    <source>
        <dbReference type="Proteomes" id="UP000232638"/>
    </source>
</evidence>
<keyword evidence="2" id="KW-1185">Reference proteome</keyword>
<accession>A0A2K8U6V1</accession>
<sequence length="77" mass="9280">MPTLLLRDGFKFFFYANEHEPKHVHVAKAEDYAKVELSTFRVVSNFMKPQDLMKALQIIRENNDAFEATWDDWFRQR</sequence>
<gene>
    <name evidence="1" type="ORF">THSYN_10405</name>
</gene>
<dbReference type="AlphaFoldDB" id="A0A2K8U6V1"/>
<dbReference type="OrthoDB" id="122670at2"/>
<dbReference type="EMBL" id="CP020370">
    <property type="protein sequence ID" value="AUB81320.1"/>
    <property type="molecule type" value="Genomic_DNA"/>
</dbReference>
<dbReference type="KEGG" id="tsy:THSYN_10405"/>
<organism evidence="1 2">
    <name type="scientific">Candidatus Thiodictyon syntrophicum</name>
    <dbReference type="NCBI Taxonomy" id="1166950"/>
    <lineage>
        <taxon>Bacteria</taxon>
        <taxon>Pseudomonadati</taxon>
        <taxon>Pseudomonadota</taxon>
        <taxon>Gammaproteobacteria</taxon>
        <taxon>Chromatiales</taxon>
        <taxon>Chromatiaceae</taxon>
        <taxon>Thiodictyon</taxon>
    </lineage>
</organism>
<name>A0A2K8U6V1_9GAMM</name>